<dbReference type="PROSITE" id="PS51180">
    <property type="entry name" value="BRO1"/>
    <property type="match status" value="1"/>
</dbReference>
<dbReference type="HOGENOM" id="CLU_126198_0_0_1"/>
<dbReference type="GO" id="GO:0000281">
    <property type="term" value="P:mitotic cytokinesis"/>
    <property type="evidence" value="ECO:0007669"/>
    <property type="project" value="TreeGrafter"/>
</dbReference>
<evidence type="ECO:0000259" key="1">
    <source>
        <dbReference type="PROSITE" id="PS51180"/>
    </source>
</evidence>
<dbReference type="Gene3D" id="1.25.40.280">
    <property type="entry name" value="alix/aip1 like domains"/>
    <property type="match status" value="1"/>
</dbReference>
<dbReference type="GO" id="GO:0005768">
    <property type="term" value="C:endosome"/>
    <property type="evidence" value="ECO:0007669"/>
    <property type="project" value="TreeGrafter"/>
</dbReference>
<proteinExistence type="predicted"/>
<dbReference type="AlphaFoldDB" id="T1JPL0"/>
<dbReference type="EnsemblMetazoa" id="SMAR015787-RA">
    <property type="protein sequence ID" value="SMAR015787-PA"/>
    <property type="gene ID" value="SMAR015787"/>
</dbReference>
<dbReference type="InterPro" id="IPR004328">
    <property type="entry name" value="BRO1_dom"/>
</dbReference>
<evidence type="ECO:0000313" key="3">
    <source>
        <dbReference type="Proteomes" id="UP000014500"/>
    </source>
</evidence>
<dbReference type="InterPro" id="IPR038499">
    <property type="entry name" value="BRO1_sf"/>
</dbReference>
<dbReference type="EMBL" id="JH432116">
    <property type="status" value="NOT_ANNOTATED_CDS"/>
    <property type="molecule type" value="Genomic_DNA"/>
</dbReference>
<dbReference type="Pfam" id="PF03097">
    <property type="entry name" value="BRO1"/>
    <property type="match status" value="1"/>
</dbReference>
<organism evidence="2 3">
    <name type="scientific">Strigamia maritima</name>
    <name type="common">European centipede</name>
    <name type="synonym">Geophilus maritimus</name>
    <dbReference type="NCBI Taxonomy" id="126957"/>
    <lineage>
        <taxon>Eukaryota</taxon>
        <taxon>Metazoa</taxon>
        <taxon>Ecdysozoa</taxon>
        <taxon>Arthropoda</taxon>
        <taxon>Myriapoda</taxon>
        <taxon>Chilopoda</taxon>
        <taxon>Pleurostigmophora</taxon>
        <taxon>Geophilomorpha</taxon>
        <taxon>Linotaeniidae</taxon>
        <taxon>Strigamia</taxon>
    </lineage>
</organism>
<protein>
    <recommendedName>
        <fullName evidence="1">BRO1 domain-containing protein</fullName>
    </recommendedName>
</protein>
<dbReference type="eggNOG" id="KOG2220">
    <property type="taxonomic scope" value="Eukaryota"/>
</dbReference>
<keyword evidence="3" id="KW-1185">Reference proteome</keyword>
<name>T1JPL0_STRMM</name>
<reference evidence="3" key="1">
    <citation type="submission" date="2011-05" db="EMBL/GenBank/DDBJ databases">
        <authorList>
            <person name="Richards S.R."/>
            <person name="Qu J."/>
            <person name="Jiang H."/>
            <person name="Jhangiani S.N."/>
            <person name="Agravi P."/>
            <person name="Goodspeed R."/>
            <person name="Gross S."/>
            <person name="Mandapat C."/>
            <person name="Jackson L."/>
            <person name="Mathew T."/>
            <person name="Pu L."/>
            <person name="Thornton R."/>
            <person name="Saada N."/>
            <person name="Wilczek-Boney K.B."/>
            <person name="Lee S."/>
            <person name="Kovar C."/>
            <person name="Wu Y."/>
            <person name="Scherer S.E."/>
            <person name="Worley K.C."/>
            <person name="Muzny D.M."/>
            <person name="Gibbs R."/>
        </authorList>
    </citation>
    <scope>NUCLEOTIDE SEQUENCE</scope>
    <source>
        <strain evidence="3">Brora</strain>
    </source>
</reference>
<evidence type="ECO:0000313" key="2">
    <source>
        <dbReference type="EnsemblMetazoa" id="SMAR015787-PA"/>
    </source>
</evidence>
<dbReference type="STRING" id="126957.T1JPL0"/>
<dbReference type="PANTHER" id="PTHR23030">
    <property type="entry name" value="PCD6 INTERACTING PROTEIN-RELATED"/>
    <property type="match status" value="1"/>
</dbReference>
<dbReference type="Proteomes" id="UP000014500">
    <property type="component" value="Unassembled WGS sequence"/>
</dbReference>
<feature type="domain" description="BRO1" evidence="1">
    <location>
        <begin position="1"/>
        <end position="153"/>
    </location>
</feature>
<reference evidence="2" key="2">
    <citation type="submission" date="2015-02" db="UniProtKB">
        <authorList>
            <consortium name="EnsemblMetazoa"/>
        </authorList>
    </citation>
    <scope>IDENTIFICATION</scope>
</reference>
<accession>T1JPL0</accession>
<sequence length="153" mass="16928">MPSSDIQIAFKWKDAFDKGSFFGGRMELTASSMAYEKVCILFNVAAMQSQIAASQNTETDEGLKLMAKLFQQASGIFNHLINIVTSSIQQEPTPDLSPDTLSALSSLMIAQAQENRMKDAIIAKITAQVEDRFADALEQMQKKHLKPLWGKVV</sequence>
<dbReference type="PANTHER" id="PTHR23030:SF39">
    <property type="entry name" value="PROGRAMMED CELL DEATH 6-INTERACTING PROTEIN"/>
    <property type="match status" value="1"/>
</dbReference>
<dbReference type="OMA" id="NIMLAIQ"/>